<feature type="transmembrane region" description="Helical" evidence="5">
    <location>
        <begin position="213"/>
        <end position="236"/>
    </location>
</feature>
<dbReference type="SMART" id="SM00304">
    <property type="entry name" value="HAMP"/>
    <property type="match status" value="1"/>
</dbReference>
<dbReference type="GO" id="GO:0007165">
    <property type="term" value="P:signal transduction"/>
    <property type="evidence" value="ECO:0007669"/>
    <property type="project" value="UniProtKB-KW"/>
</dbReference>
<dbReference type="Proteomes" id="UP000062160">
    <property type="component" value="Unassembled WGS sequence"/>
</dbReference>
<dbReference type="SUPFAM" id="SSF58104">
    <property type="entry name" value="Methyl-accepting chemotaxis protein (MCP) signaling domain"/>
    <property type="match status" value="1"/>
</dbReference>
<dbReference type="GO" id="GO:0016020">
    <property type="term" value="C:membrane"/>
    <property type="evidence" value="ECO:0007669"/>
    <property type="project" value="InterPro"/>
</dbReference>
<gene>
    <name evidence="8" type="ORF">TSYNT_7384</name>
</gene>
<keyword evidence="5" id="KW-1133">Transmembrane helix</keyword>
<evidence type="ECO:0000256" key="2">
    <source>
        <dbReference type="ARBA" id="ARBA00029447"/>
    </source>
</evidence>
<evidence type="ECO:0000256" key="5">
    <source>
        <dbReference type="SAM" id="Phobius"/>
    </source>
</evidence>
<name>A0A0U9HM04_9FIRM</name>
<keyword evidence="5" id="KW-0472">Membrane</keyword>
<evidence type="ECO:0000256" key="1">
    <source>
        <dbReference type="ARBA" id="ARBA00023224"/>
    </source>
</evidence>
<evidence type="ECO:0000313" key="8">
    <source>
        <dbReference type="EMBL" id="GAQ25363.1"/>
    </source>
</evidence>
<dbReference type="STRING" id="224999.GCA_001485475_01379"/>
<dbReference type="Pfam" id="PF00015">
    <property type="entry name" value="MCPsignal"/>
    <property type="match status" value="1"/>
</dbReference>
<protein>
    <submittedName>
        <fullName evidence="8">Methyl-accepting chemotaxis protein</fullName>
    </submittedName>
</protein>
<dbReference type="Gene3D" id="3.30.450.20">
    <property type="entry name" value="PAS domain"/>
    <property type="match status" value="1"/>
</dbReference>
<dbReference type="Pfam" id="PF00672">
    <property type="entry name" value="HAMP"/>
    <property type="match status" value="1"/>
</dbReference>
<evidence type="ECO:0000259" key="7">
    <source>
        <dbReference type="PROSITE" id="PS50885"/>
    </source>
</evidence>
<feature type="domain" description="HAMP" evidence="7">
    <location>
        <begin position="233"/>
        <end position="287"/>
    </location>
</feature>
<evidence type="ECO:0000259" key="6">
    <source>
        <dbReference type="PROSITE" id="PS50111"/>
    </source>
</evidence>
<organism evidence="8">
    <name type="scientific">Tepidanaerobacter syntrophicus</name>
    <dbReference type="NCBI Taxonomy" id="224999"/>
    <lineage>
        <taxon>Bacteria</taxon>
        <taxon>Bacillati</taxon>
        <taxon>Bacillota</taxon>
        <taxon>Clostridia</taxon>
        <taxon>Thermosediminibacterales</taxon>
        <taxon>Tepidanaerobacteraceae</taxon>
        <taxon>Tepidanaerobacter</taxon>
    </lineage>
</organism>
<dbReference type="EMBL" id="DF977001">
    <property type="protein sequence ID" value="GAQ25363.1"/>
    <property type="molecule type" value="Genomic_DNA"/>
</dbReference>
<sequence>MVDNLSNSKNTRKLRTSSIKRTAIVWCIIVLAVIGTILGLIIVNNYQDTLKLKEGEKILSVLETVSASIDGDKYESLVENLNDKDPYYEELRQYLIKVKNTTGLRFLFTESYLKDGKTTAYIVDGNETNKEDFSPIGTSVNTENETIDTEETIKALTEGVGGYTDFYETEEWGMLFSAFAPIYNSEGKIVGIVGADAPANDVKSMIDSITFTVVSVIFLGFAAITTLIAALISGILRPIIKIKDYALEISNGNLSVNVENSTKSNNEISEIYSAFSVMIKNTASIINSIKDSVSKLLNFNSQLLENADASSSAAQDVSANIVEAANSASSQEKILDEAVGNMDKIKEKLDTAVEKLKAIYKDMKLEQEASLTRKDEISKFEESISLLSDIARTTDENLNRLLAEIKNIYIFTQTMNDIAEQTNLLALNAGIEAARAGDSGRGFAVVAREIQKLSQGTKESAQNINEIANSIDSKANETIANMNLTINTVDEGVNLSKSMQDYLKYVTGNAEDNVNNISKISEEYAMIQDELDKAMERFNEINKLIKEFSGKMEVIAATAQEQAAMSEELKASTSILKDVVDVLENKINTFRT</sequence>
<dbReference type="InterPro" id="IPR004089">
    <property type="entry name" value="MCPsignal_dom"/>
</dbReference>
<keyword evidence="9" id="KW-1185">Reference proteome</keyword>
<dbReference type="CDD" id="cd06225">
    <property type="entry name" value="HAMP"/>
    <property type="match status" value="1"/>
</dbReference>
<comment type="similarity">
    <text evidence="2">Belongs to the methyl-accepting chemotaxis (MCP) protein family.</text>
</comment>
<reference evidence="8" key="1">
    <citation type="journal article" date="2016" name="Genome Announc.">
        <title>Draft Genome Sequence of the Syntrophic Lactate-Degrading Bacterium Tepidanaerobacter syntrophicus JLT.</title>
        <authorList>
            <person name="Matsuura N."/>
            <person name="Ohashi A."/>
            <person name="Tourlousse D.M."/>
            <person name="Sekiguchi Y."/>
        </authorList>
    </citation>
    <scope>NUCLEOTIDE SEQUENCE [LARGE SCALE GENOMIC DNA]</scope>
    <source>
        <strain evidence="8">JL</strain>
    </source>
</reference>
<dbReference type="InterPro" id="IPR003660">
    <property type="entry name" value="HAMP_dom"/>
</dbReference>
<dbReference type="OrthoDB" id="9765776at2"/>
<dbReference type="RefSeq" id="WP_059032752.1">
    <property type="nucleotide sequence ID" value="NZ_DF977001.1"/>
</dbReference>
<accession>A0A0U9HM04</accession>
<dbReference type="PROSITE" id="PS50111">
    <property type="entry name" value="CHEMOTAXIS_TRANSDUC_2"/>
    <property type="match status" value="1"/>
</dbReference>
<keyword evidence="1 3" id="KW-0807">Transducer</keyword>
<feature type="coiled-coil region" evidence="4">
    <location>
        <begin position="335"/>
        <end position="366"/>
    </location>
</feature>
<feature type="transmembrane region" description="Helical" evidence="5">
    <location>
        <begin position="23"/>
        <end position="43"/>
    </location>
</feature>
<evidence type="ECO:0000256" key="3">
    <source>
        <dbReference type="PROSITE-ProRule" id="PRU00284"/>
    </source>
</evidence>
<feature type="coiled-coil region" evidence="4">
    <location>
        <begin position="517"/>
        <end position="544"/>
    </location>
</feature>
<dbReference type="SMART" id="SM00283">
    <property type="entry name" value="MA"/>
    <property type="match status" value="1"/>
</dbReference>
<dbReference type="PANTHER" id="PTHR32089">
    <property type="entry name" value="METHYL-ACCEPTING CHEMOTAXIS PROTEIN MCPB"/>
    <property type="match status" value="1"/>
</dbReference>
<keyword evidence="5" id="KW-0812">Transmembrane</keyword>
<feature type="domain" description="Methyl-accepting transducer" evidence="6">
    <location>
        <begin position="306"/>
        <end position="577"/>
    </location>
</feature>
<keyword evidence="4" id="KW-0175">Coiled coil</keyword>
<evidence type="ECO:0000256" key="4">
    <source>
        <dbReference type="SAM" id="Coils"/>
    </source>
</evidence>
<dbReference type="PROSITE" id="PS50885">
    <property type="entry name" value="HAMP"/>
    <property type="match status" value="1"/>
</dbReference>
<dbReference type="AlphaFoldDB" id="A0A0U9HM04"/>
<dbReference type="PANTHER" id="PTHR32089:SF112">
    <property type="entry name" value="LYSOZYME-LIKE PROTEIN-RELATED"/>
    <property type="match status" value="1"/>
</dbReference>
<proteinExistence type="inferred from homology"/>
<evidence type="ECO:0000313" key="9">
    <source>
        <dbReference type="Proteomes" id="UP000062160"/>
    </source>
</evidence>
<dbReference type="Gene3D" id="1.10.287.950">
    <property type="entry name" value="Methyl-accepting chemotaxis protein"/>
    <property type="match status" value="1"/>
</dbReference>